<gene>
    <name evidence="14" type="ORF">F7725_001190</name>
</gene>
<dbReference type="Proteomes" id="UP000518266">
    <property type="component" value="Unassembled WGS sequence"/>
</dbReference>
<dbReference type="Gene3D" id="2.60.40.10">
    <property type="entry name" value="Immunoglobulins"/>
    <property type="match status" value="6"/>
</dbReference>
<dbReference type="AlphaFoldDB" id="A0A7J5ZGK7"/>
<dbReference type="InterPro" id="IPR003599">
    <property type="entry name" value="Ig_sub"/>
</dbReference>
<evidence type="ECO:0000256" key="4">
    <source>
        <dbReference type="ARBA" id="ARBA00022525"/>
    </source>
</evidence>
<evidence type="ECO:0000256" key="7">
    <source>
        <dbReference type="ARBA" id="ARBA00022989"/>
    </source>
</evidence>
<dbReference type="Pfam" id="PF07686">
    <property type="entry name" value="V-set"/>
    <property type="match status" value="1"/>
</dbReference>
<comment type="subcellular location">
    <subcellularLocation>
        <location evidence="1">Cell membrane</location>
        <topology evidence="1">Single-pass type I membrane protein</topology>
    </subcellularLocation>
    <subcellularLocation>
        <location evidence="2">Secreted</location>
    </subcellularLocation>
</comment>
<evidence type="ECO:0000256" key="6">
    <source>
        <dbReference type="ARBA" id="ARBA00022729"/>
    </source>
</evidence>
<evidence type="ECO:0000256" key="5">
    <source>
        <dbReference type="ARBA" id="ARBA00022692"/>
    </source>
</evidence>
<dbReference type="SUPFAM" id="SSF48726">
    <property type="entry name" value="Immunoglobulin"/>
    <property type="match status" value="3"/>
</dbReference>
<keyword evidence="4" id="KW-0964">Secreted</keyword>
<reference evidence="14 15" key="1">
    <citation type="submission" date="2020-03" db="EMBL/GenBank/DDBJ databases">
        <title>Dissostichus mawsoni Genome sequencing and assembly.</title>
        <authorList>
            <person name="Park H."/>
        </authorList>
    </citation>
    <scope>NUCLEOTIDE SEQUENCE [LARGE SCALE GENOMIC DNA]</scope>
    <source>
        <strain evidence="14">DM0001</strain>
        <tissue evidence="14">Muscle</tissue>
    </source>
</reference>
<accession>A0A7J5ZGK7</accession>
<dbReference type="InterPro" id="IPR050671">
    <property type="entry name" value="CD300_family_receptors"/>
</dbReference>
<comment type="caution">
    <text evidence="14">The sequence shown here is derived from an EMBL/GenBank/DDBJ whole genome shotgun (WGS) entry which is preliminary data.</text>
</comment>
<dbReference type="PANTHER" id="PTHR11860:SF82">
    <property type="entry name" value="POLYMERIC IMMUNOGLOBULIN RECEPTOR"/>
    <property type="match status" value="1"/>
</dbReference>
<evidence type="ECO:0000313" key="14">
    <source>
        <dbReference type="EMBL" id="KAF3860935.1"/>
    </source>
</evidence>
<dbReference type="GO" id="GO:0004888">
    <property type="term" value="F:transmembrane signaling receptor activity"/>
    <property type="evidence" value="ECO:0007669"/>
    <property type="project" value="TreeGrafter"/>
</dbReference>
<feature type="domain" description="Immunoglobulin" evidence="13">
    <location>
        <begin position="303"/>
        <end position="381"/>
    </location>
</feature>
<keyword evidence="9" id="KW-1015">Disulfide bond</keyword>
<evidence type="ECO:0000256" key="9">
    <source>
        <dbReference type="ARBA" id="ARBA00023157"/>
    </source>
</evidence>
<keyword evidence="11" id="KW-0393">Immunoglobulin domain</keyword>
<dbReference type="SMART" id="SM00409">
    <property type="entry name" value="IG"/>
    <property type="match status" value="3"/>
</dbReference>
<keyword evidence="3" id="KW-1003">Cell membrane</keyword>
<keyword evidence="5 12" id="KW-0812">Transmembrane</keyword>
<protein>
    <recommendedName>
        <fullName evidence="13">Immunoglobulin domain-containing protein</fullName>
    </recommendedName>
</protein>
<feature type="domain" description="Immunoglobulin" evidence="13">
    <location>
        <begin position="101"/>
        <end position="206"/>
    </location>
</feature>
<dbReference type="PANTHER" id="PTHR11860">
    <property type="entry name" value="POLYMERIC-IMMUNOGLOBULIN RECEPTOR"/>
    <property type="match status" value="1"/>
</dbReference>
<keyword evidence="15" id="KW-1185">Reference proteome</keyword>
<dbReference type="InterPro" id="IPR036179">
    <property type="entry name" value="Ig-like_dom_sf"/>
</dbReference>
<evidence type="ECO:0000256" key="2">
    <source>
        <dbReference type="ARBA" id="ARBA00004613"/>
    </source>
</evidence>
<keyword evidence="6" id="KW-0732">Signal</keyword>
<dbReference type="InterPro" id="IPR013106">
    <property type="entry name" value="Ig_V-set"/>
</dbReference>
<evidence type="ECO:0000256" key="12">
    <source>
        <dbReference type="SAM" id="Phobius"/>
    </source>
</evidence>
<dbReference type="OrthoDB" id="9805957at2759"/>
<feature type="transmembrane region" description="Helical" evidence="12">
    <location>
        <begin position="696"/>
        <end position="717"/>
    </location>
</feature>
<sequence length="859" mass="96138">MQDGNTGLVSAQLFVYSGIEGENVTVECFIPSYRSRKFFCKEPCEYGNILITDAPAQRGRYRIDYVDGYSFVTITQLTKATYKNIEIIVVDAMLVGGPSAETTINARTGGNIVVRCNFTRYGAKIYLCKGECEGGDSLVETTSGADQANGRYRIRYTHRFSTSFLFVSIDQLTQSDSGWYRCVWADLTLKIHTTGVILYGLTLVVLVIVSSLSVLVFCRKRTCKAKKPHVETQCASAPEIKFVSVGSSHGGFHGDAECVSTLFLGWKLALMSPLCTLLLTTPNNSHSLAEEAGWKHRSRQCQLSVYSVIEGADETCKQENILIETTDAKDYQSGRYSIAHKEKGFFVTITELTKSDSGKYGCSSTASSSRNSSTFIEIIVVDVECSFTHYGTRKYFCKEECEGEDNLVETTSFTYTIKDRYSIRHVAGGFVFVSIDQLTQSDSGWYRCGLGRPDSKDPYQRFRLIVTDGVILYVFLTLVVLVIVSSLSVLVFCRKTICKAKGGTEPHVETQCASAPEAEDDPSQPAYSEIKFVSVSSSHGGFHGDAECVFYSVPRVEASSDEPPLYSTPCRVQTLVLSLQEDTPSLQGLKEERFQKRKLLCKPDCKERILIETTGDKATQGRYSIEYIKTNFMSNRVRVGITKLTKSDSGRYICGLDRDWFPNSHDLIEIIVEDAPTTSKPKWTLRPFSTEVQCVLYVRLTLVVLVIVSSLSVLVFCRKRTCKAKSEEPGWKHLSFYSGIEGADVRVECSFPSSFIRKFFCKETFRQKKDLLIETTNATAQRGRYRIDYEDGHHFVTITHLTKSDSGGYWCGVDTSSSSVDTGTFFTTVSYDYIEIIVQCLLVVPLQKQQLMLELEEIL</sequence>
<feature type="transmembrane region" description="Helical" evidence="12">
    <location>
        <begin position="470"/>
        <end position="492"/>
    </location>
</feature>
<evidence type="ECO:0000256" key="3">
    <source>
        <dbReference type="ARBA" id="ARBA00022475"/>
    </source>
</evidence>
<keyword evidence="7 12" id="KW-1133">Transmembrane helix</keyword>
<dbReference type="GO" id="GO:0005576">
    <property type="term" value="C:extracellular region"/>
    <property type="evidence" value="ECO:0007669"/>
    <property type="project" value="UniProtKB-SubCell"/>
</dbReference>
<dbReference type="InterPro" id="IPR013783">
    <property type="entry name" value="Ig-like_fold"/>
</dbReference>
<dbReference type="GO" id="GO:0005886">
    <property type="term" value="C:plasma membrane"/>
    <property type="evidence" value="ECO:0007669"/>
    <property type="project" value="UniProtKB-SubCell"/>
</dbReference>
<feature type="domain" description="Immunoglobulin" evidence="13">
    <location>
        <begin position="734"/>
        <end position="830"/>
    </location>
</feature>
<evidence type="ECO:0000256" key="11">
    <source>
        <dbReference type="ARBA" id="ARBA00023319"/>
    </source>
</evidence>
<feature type="transmembrane region" description="Helical" evidence="12">
    <location>
        <begin position="196"/>
        <end position="218"/>
    </location>
</feature>
<proteinExistence type="predicted"/>
<name>A0A7J5ZGK7_DISMA</name>
<evidence type="ECO:0000313" key="15">
    <source>
        <dbReference type="Proteomes" id="UP000518266"/>
    </source>
</evidence>
<keyword evidence="10" id="KW-0325">Glycoprotein</keyword>
<evidence type="ECO:0000256" key="8">
    <source>
        <dbReference type="ARBA" id="ARBA00023136"/>
    </source>
</evidence>
<organism evidence="14 15">
    <name type="scientific">Dissostichus mawsoni</name>
    <name type="common">Antarctic cod</name>
    <dbReference type="NCBI Taxonomy" id="36200"/>
    <lineage>
        <taxon>Eukaryota</taxon>
        <taxon>Metazoa</taxon>
        <taxon>Chordata</taxon>
        <taxon>Craniata</taxon>
        <taxon>Vertebrata</taxon>
        <taxon>Euteleostomi</taxon>
        <taxon>Actinopterygii</taxon>
        <taxon>Neopterygii</taxon>
        <taxon>Teleostei</taxon>
        <taxon>Neoteleostei</taxon>
        <taxon>Acanthomorphata</taxon>
        <taxon>Eupercaria</taxon>
        <taxon>Perciformes</taxon>
        <taxon>Notothenioidei</taxon>
        <taxon>Nototheniidae</taxon>
        <taxon>Dissostichus</taxon>
    </lineage>
</organism>
<dbReference type="EMBL" id="JAAKFY010000002">
    <property type="protein sequence ID" value="KAF3860935.1"/>
    <property type="molecule type" value="Genomic_DNA"/>
</dbReference>
<evidence type="ECO:0000256" key="1">
    <source>
        <dbReference type="ARBA" id="ARBA00004251"/>
    </source>
</evidence>
<keyword evidence="8 12" id="KW-0472">Membrane</keyword>
<evidence type="ECO:0000256" key="10">
    <source>
        <dbReference type="ARBA" id="ARBA00023180"/>
    </source>
</evidence>
<evidence type="ECO:0000259" key="13">
    <source>
        <dbReference type="SMART" id="SM00409"/>
    </source>
</evidence>